<keyword evidence="6" id="KW-0564">Palmitate</keyword>
<evidence type="ECO:0000313" key="12">
    <source>
        <dbReference type="Proteomes" id="UP000294746"/>
    </source>
</evidence>
<dbReference type="AlphaFoldDB" id="A0A4R2SGK3"/>
<dbReference type="GO" id="GO:0009847">
    <property type="term" value="P:spore germination"/>
    <property type="evidence" value="ECO:0007669"/>
    <property type="project" value="InterPro"/>
</dbReference>
<evidence type="ECO:0000313" key="11">
    <source>
        <dbReference type="EMBL" id="TCP70650.1"/>
    </source>
</evidence>
<protein>
    <submittedName>
        <fullName evidence="11">Ger(X)C family germination protein</fullName>
    </submittedName>
</protein>
<dbReference type="Pfam" id="PF25198">
    <property type="entry name" value="Spore_GerAC_N"/>
    <property type="match status" value="1"/>
</dbReference>
<keyword evidence="4 8" id="KW-0732">Signal</keyword>
<keyword evidence="3" id="KW-0309">Germination</keyword>
<dbReference type="PANTHER" id="PTHR35789:SF1">
    <property type="entry name" value="SPORE GERMINATION PROTEIN B3"/>
    <property type="match status" value="1"/>
</dbReference>
<evidence type="ECO:0000256" key="8">
    <source>
        <dbReference type="SAM" id="SignalP"/>
    </source>
</evidence>
<evidence type="ECO:0000259" key="10">
    <source>
        <dbReference type="Pfam" id="PF25198"/>
    </source>
</evidence>
<evidence type="ECO:0000259" key="9">
    <source>
        <dbReference type="Pfam" id="PF05504"/>
    </source>
</evidence>
<dbReference type="PANTHER" id="PTHR35789">
    <property type="entry name" value="SPORE GERMINATION PROTEIN B3"/>
    <property type="match status" value="1"/>
</dbReference>
<comment type="caution">
    <text evidence="11">The sequence shown here is derived from an EMBL/GenBank/DDBJ whole genome shotgun (WGS) entry which is preliminary data.</text>
</comment>
<proteinExistence type="inferred from homology"/>
<evidence type="ECO:0000256" key="6">
    <source>
        <dbReference type="ARBA" id="ARBA00023139"/>
    </source>
</evidence>
<dbReference type="InterPro" id="IPR008844">
    <property type="entry name" value="Spore_GerAC-like"/>
</dbReference>
<dbReference type="InterPro" id="IPR046953">
    <property type="entry name" value="Spore_GerAC-like_C"/>
</dbReference>
<feature type="domain" description="Spore germination GerAC-like C-terminal" evidence="9">
    <location>
        <begin position="204"/>
        <end position="371"/>
    </location>
</feature>
<feature type="domain" description="Spore germination protein N-terminal" evidence="10">
    <location>
        <begin position="30"/>
        <end position="195"/>
    </location>
</feature>
<organism evidence="11 12">
    <name type="scientific">Baia soyae</name>
    <dbReference type="NCBI Taxonomy" id="1544746"/>
    <lineage>
        <taxon>Bacteria</taxon>
        <taxon>Bacillati</taxon>
        <taxon>Bacillota</taxon>
        <taxon>Bacilli</taxon>
        <taxon>Bacillales</taxon>
        <taxon>Thermoactinomycetaceae</taxon>
        <taxon>Baia</taxon>
    </lineage>
</organism>
<dbReference type="Gene3D" id="3.30.300.210">
    <property type="entry name" value="Nutrient germinant receptor protein C, domain 3"/>
    <property type="match status" value="1"/>
</dbReference>
<dbReference type="InterPro" id="IPR038501">
    <property type="entry name" value="Spore_GerAC_C_sf"/>
</dbReference>
<comment type="similarity">
    <text evidence="2">Belongs to the GerABKC lipoprotein family.</text>
</comment>
<keyword evidence="12" id="KW-1185">Reference proteome</keyword>
<keyword evidence="7" id="KW-0449">Lipoprotein</keyword>
<dbReference type="EMBL" id="SLXV01000001">
    <property type="protein sequence ID" value="TCP70650.1"/>
    <property type="molecule type" value="Genomic_DNA"/>
</dbReference>
<feature type="chain" id="PRO_5038881489" evidence="8">
    <location>
        <begin position="28"/>
        <end position="375"/>
    </location>
</feature>
<keyword evidence="5" id="KW-0472">Membrane</keyword>
<dbReference type="Proteomes" id="UP000294746">
    <property type="component" value="Unassembled WGS sequence"/>
</dbReference>
<evidence type="ECO:0000256" key="3">
    <source>
        <dbReference type="ARBA" id="ARBA00022544"/>
    </source>
</evidence>
<sequence>MNSLTVKKALSVCFCILSLFILPGCWDQDLLKTADLVYITAFDQTPEGRLKMTIGIHDIPAGQGDKPICQTYTAEGDSTRSLRNALDRQTSGNFRTYKTRVLLFSGKEAQEDLYPLLDSIYRDPKAALDARMAVVEGEAGELVNLKELKGTLIGRFFEELLLGGEKTTLIPRTTVQSVCSTMLDPGEDFGLPYITNKDGAISLSGIAMFHNNSYTNTHLSVEEATLFLVLKNKLGDKGALFREISMDDKKVSLMFDIRDEHRNFDVGVTEDGKIKVDLQVKIKIAITELQTEIGSDYASMKKLEKALSEDLTRMSKQVIAKMQKSGFDGFGIGRQLIAHHFSYWKKVEKDWGDLYKTVQIEPRVEVETIHKGIIN</sequence>
<comment type="subcellular location">
    <subcellularLocation>
        <location evidence="1">Membrane</location>
        <topology evidence="1">Lipid-anchor</topology>
    </subcellularLocation>
</comment>
<accession>A0A4R2SGK3</accession>
<dbReference type="GO" id="GO:0016020">
    <property type="term" value="C:membrane"/>
    <property type="evidence" value="ECO:0007669"/>
    <property type="project" value="UniProtKB-SubCell"/>
</dbReference>
<evidence type="ECO:0000256" key="4">
    <source>
        <dbReference type="ARBA" id="ARBA00022729"/>
    </source>
</evidence>
<dbReference type="InterPro" id="IPR057336">
    <property type="entry name" value="GerAC_N"/>
</dbReference>
<evidence type="ECO:0000256" key="1">
    <source>
        <dbReference type="ARBA" id="ARBA00004635"/>
    </source>
</evidence>
<feature type="signal peptide" evidence="8">
    <location>
        <begin position="1"/>
        <end position="27"/>
    </location>
</feature>
<gene>
    <name evidence="11" type="ORF">EDD57_10193</name>
</gene>
<name>A0A4R2SGK3_9BACL</name>
<evidence type="ECO:0000256" key="2">
    <source>
        <dbReference type="ARBA" id="ARBA00007886"/>
    </source>
</evidence>
<dbReference type="NCBIfam" id="TIGR02887">
    <property type="entry name" value="spore_ger_x_C"/>
    <property type="match status" value="1"/>
</dbReference>
<reference evidence="11 12" key="1">
    <citation type="submission" date="2019-03" db="EMBL/GenBank/DDBJ databases">
        <title>Genomic Encyclopedia of Type Strains, Phase IV (KMG-IV): sequencing the most valuable type-strain genomes for metagenomic binning, comparative biology and taxonomic classification.</title>
        <authorList>
            <person name="Goeker M."/>
        </authorList>
    </citation>
    <scope>NUCLEOTIDE SEQUENCE [LARGE SCALE GENOMIC DNA]</scope>
    <source>
        <strain evidence="11 12">DSM 46831</strain>
    </source>
</reference>
<evidence type="ECO:0000256" key="5">
    <source>
        <dbReference type="ARBA" id="ARBA00023136"/>
    </source>
</evidence>
<dbReference type="Pfam" id="PF05504">
    <property type="entry name" value="Spore_GerAC"/>
    <property type="match status" value="1"/>
</dbReference>
<dbReference type="RefSeq" id="WP_165873617.1">
    <property type="nucleotide sequence ID" value="NZ_SLXV01000001.1"/>
</dbReference>
<evidence type="ECO:0000256" key="7">
    <source>
        <dbReference type="ARBA" id="ARBA00023288"/>
    </source>
</evidence>